<evidence type="ECO:0000256" key="3">
    <source>
        <dbReference type="ARBA" id="ARBA00022475"/>
    </source>
</evidence>
<reference evidence="10" key="1">
    <citation type="journal article" date="2019" name="Int. J. Syst. Evol. Microbiol.">
        <title>The Global Catalogue of Microorganisms (GCM) 10K type strain sequencing project: providing services to taxonomists for standard genome sequencing and annotation.</title>
        <authorList>
            <consortium name="The Broad Institute Genomics Platform"/>
            <consortium name="The Broad Institute Genome Sequencing Center for Infectious Disease"/>
            <person name="Wu L."/>
            <person name="Ma J."/>
        </authorList>
    </citation>
    <scope>NUCLEOTIDE SEQUENCE [LARGE SCALE GENOMIC DNA]</scope>
    <source>
        <strain evidence="10">JCM 17130</strain>
    </source>
</reference>
<gene>
    <name evidence="9" type="ORF">ACFSE6_18505</name>
</gene>
<keyword evidence="10" id="KW-1185">Reference proteome</keyword>
<dbReference type="PANTHER" id="PTHR34582">
    <property type="entry name" value="UPF0702 TRANSMEMBRANE PROTEIN YCAP"/>
    <property type="match status" value="1"/>
</dbReference>
<dbReference type="Gene3D" id="3.30.240.20">
    <property type="entry name" value="bsu07140 like domains"/>
    <property type="match status" value="1"/>
</dbReference>
<feature type="transmembrane region" description="Helical" evidence="7">
    <location>
        <begin position="39"/>
        <end position="63"/>
    </location>
</feature>
<evidence type="ECO:0000256" key="2">
    <source>
        <dbReference type="ARBA" id="ARBA00006448"/>
    </source>
</evidence>
<evidence type="ECO:0000256" key="4">
    <source>
        <dbReference type="ARBA" id="ARBA00022692"/>
    </source>
</evidence>
<dbReference type="RefSeq" id="WP_388010926.1">
    <property type="nucleotide sequence ID" value="NZ_JBHUEE010000014.1"/>
</dbReference>
<dbReference type="Pfam" id="PF04239">
    <property type="entry name" value="DUF421"/>
    <property type="match status" value="1"/>
</dbReference>
<evidence type="ECO:0000256" key="5">
    <source>
        <dbReference type="ARBA" id="ARBA00022989"/>
    </source>
</evidence>
<keyword evidence="5 7" id="KW-1133">Transmembrane helix</keyword>
<comment type="similarity">
    <text evidence="2">Belongs to the UPF0702 family.</text>
</comment>
<organism evidence="9 10">
    <name type="scientific">Georgenia deserti</name>
    <dbReference type="NCBI Taxonomy" id="2093781"/>
    <lineage>
        <taxon>Bacteria</taxon>
        <taxon>Bacillati</taxon>
        <taxon>Actinomycetota</taxon>
        <taxon>Actinomycetes</taxon>
        <taxon>Micrococcales</taxon>
        <taxon>Bogoriellaceae</taxon>
        <taxon>Georgenia</taxon>
    </lineage>
</organism>
<accession>A0ABW4L9D1</accession>
<keyword evidence="6 7" id="KW-0472">Membrane</keyword>
<dbReference type="PANTHER" id="PTHR34582:SF6">
    <property type="entry name" value="UPF0702 TRANSMEMBRANE PROTEIN YCAP"/>
    <property type="match status" value="1"/>
</dbReference>
<feature type="transmembrane region" description="Helical" evidence="7">
    <location>
        <begin position="69"/>
        <end position="89"/>
    </location>
</feature>
<evidence type="ECO:0000313" key="10">
    <source>
        <dbReference type="Proteomes" id="UP001597277"/>
    </source>
</evidence>
<dbReference type="Proteomes" id="UP001597277">
    <property type="component" value="Unassembled WGS sequence"/>
</dbReference>
<sequence length="185" mass="19699">MNLWDLVGITPPHAFAVVLSTCVLYAAFVALTRLLGQRVLATLSTLDVAVVIVLGAILGRAAMGHSPTLAGGLIALLTLVALEGLIGVLRRFDWVERVLCNPPLLLMAGTEVLTGHLERAHITEAELRSRLRISGVRHPGEVAAVVLEPTGAISVLRRGEPIDPRLLAEVRGADRLPADLRRPAA</sequence>
<comment type="caution">
    <text evidence="9">The sequence shown here is derived from an EMBL/GenBank/DDBJ whole genome shotgun (WGS) entry which is preliminary data.</text>
</comment>
<dbReference type="EMBL" id="JBHUEE010000014">
    <property type="protein sequence ID" value="MFD1719837.1"/>
    <property type="molecule type" value="Genomic_DNA"/>
</dbReference>
<name>A0ABW4L9D1_9MICO</name>
<evidence type="ECO:0000256" key="1">
    <source>
        <dbReference type="ARBA" id="ARBA00004651"/>
    </source>
</evidence>
<evidence type="ECO:0000313" key="9">
    <source>
        <dbReference type="EMBL" id="MFD1719837.1"/>
    </source>
</evidence>
<feature type="transmembrane region" description="Helical" evidence="7">
    <location>
        <begin position="12"/>
        <end position="32"/>
    </location>
</feature>
<comment type="subcellular location">
    <subcellularLocation>
        <location evidence="1">Cell membrane</location>
        <topology evidence="1">Multi-pass membrane protein</topology>
    </subcellularLocation>
</comment>
<evidence type="ECO:0000259" key="8">
    <source>
        <dbReference type="Pfam" id="PF04239"/>
    </source>
</evidence>
<proteinExistence type="inferred from homology"/>
<dbReference type="InterPro" id="IPR023090">
    <property type="entry name" value="UPF0702_alpha/beta_dom_sf"/>
</dbReference>
<dbReference type="InterPro" id="IPR007353">
    <property type="entry name" value="DUF421"/>
</dbReference>
<evidence type="ECO:0000256" key="6">
    <source>
        <dbReference type="ARBA" id="ARBA00023136"/>
    </source>
</evidence>
<evidence type="ECO:0000256" key="7">
    <source>
        <dbReference type="SAM" id="Phobius"/>
    </source>
</evidence>
<protein>
    <submittedName>
        <fullName evidence="9">DUF421 domain-containing protein</fullName>
    </submittedName>
</protein>
<feature type="domain" description="YetF C-terminal" evidence="8">
    <location>
        <begin position="91"/>
        <end position="160"/>
    </location>
</feature>
<keyword evidence="3" id="KW-1003">Cell membrane</keyword>
<keyword evidence="4 7" id="KW-0812">Transmembrane</keyword>